<dbReference type="EMBL" id="JAQQLI010000010">
    <property type="protein sequence ID" value="MDC7785772.1"/>
    <property type="molecule type" value="Genomic_DNA"/>
</dbReference>
<proteinExistence type="predicted"/>
<feature type="transmembrane region" description="Helical" evidence="1">
    <location>
        <begin position="128"/>
        <end position="151"/>
    </location>
</feature>
<reference evidence="2" key="1">
    <citation type="journal article" date="2023" name="Microbiol Resour">
        <title>Genome Sequences of Rhodoplanes serenus and Two Thermotolerant Strains, Rhodoplanes tepidamans and 'Rhodoplanes cryptolactis,' Further Refine the Genus.</title>
        <authorList>
            <person name="Rayyan A.A."/>
            <person name="Kyndt J.A."/>
        </authorList>
    </citation>
    <scope>NUCLEOTIDE SEQUENCE</scope>
    <source>
        <strain evidence="2">DSM 9987</strain>
    </source>
</reference>
<dbReference type="InterPro" id="IPR025671">
    <property type="entry name" value="HXXEE"/>
</dbReference>
<comment type="caution">
    <text evidence="2">The sequence shown here is derived from an EMBL/GenBank/DDBJ whole genome shotgun (WGS) entry which is preliminary data.</text>
</comment>
<gene>
    <name evidence="2" type="ORF">PQJ73_08770</name>
</gene>
<evidence type="ECO:0000313" key="2">
    <source>
        <dbReference type="EMBL" id="MDC7785772.1"/>
    </source>
</evidence>
<protein>
    <submittedName>
        <fullName evidence="2">HXXEE domain-containing protein</fullName>
    </submittedName>
</protein>
<keyword evidence="1" id="KW-1133">Transmembrane helix</keyword>
<keyword evidence="3" id="KW-1185">Reference proteome</keyword>
<dbReference type="Pfam" id="PF13787">
    <property type="entry name" value="HXXEE"/>
    <property type="match status" value="1"/>
</dbReference>
<sequence>MTPDLSLVDLSWLAMAAYAVHILEEYTFDWRNWARGVIGLPVEWPDFYVTNSVVVALGIAQGMLAPTLPWAPLTYAALMLINACFFHILPFVATRGRFSPGLVTAVVLFLPLGIAIFAAAAAAGRLDFVTATGAVVGGALLMASPVVMLKLKDKPYFVQRRG</sequence>
<feature type="transmembrane region" description="Helical" evidence="1">
    <location>
        <begin position="101"/>
        <end position="122"/>
    </location>
</feature>
<keyword evidence="1" id="KW-0472">Membrane</keyword>
<evidence type="ECO:0000313" key="3">
    <source>
        <dbReference type="Proteomes" id="UP001165652"/>
    </source>
</evidence>
<feature type="transmembrane region" description="Helical" evidence="1">
    <location>
        <begin position="70"/>
        <end position="89"/>
    </location>
</feature>
<evidence type="ECO:0000256" key="1">
    <source>
        <dbReference type="SAM" id="Phobius"/>
    </source>
</evidence>
<reference evidence="2" key="2">
    <citation type="submission" date="2023-02" db="EMBL/GenBank/DDBJ databases">
        <authorList>
            <person name="Rayyan A."/>
            <person name="Meyer T."/>
            <person name="Kyndt J.A."/>
        </authorList>
    </citation>
    <scope>NUCLEOTIDE SEQUENCE</scope>
    <source>
        <strain evidence="2">DSM 9987</strain>
    </source>
</reference>
<keyword evidence="1" id="KW-0812">Transmembrane</keyword>
<dbReference type="Proteomes" id="UP001165652">
    <property type="component" value="Unassembled WGS sequence"/>
</dbReference>
<name>A0ABT5J833_RHOTP</name>
<dbReference type="RefSeq" id="WP_272776619.1">
    <property type="nucleotide sequence ID" value="NZ_JAQQLI010000010.1"/>
</dbReference>
<organism evidence="2 3">
    <name type="scientific">Rhodoplanes tepidamans</name>
    <name type="common">Rhodoplanes cryptolactis</name>
    <dbReference type="NCBI Taxonomy" id="200616"/>
    <lineage>
        <taxon>Bacteria</taxon>
        <taxon>Pseudomonadati</taxon>
        <taxon>Pseudomonadota</taxon>
        <taxon>Alphaproteobacteria</taxon>
        <taxon>Hyphomicrobiales</taxon>
        <taxon>Nitrobacteraceae</taxon>
        <taxon>Rhodoplanes</taxon>
    </lineage>
</organism>
<accession>A0ABT5J833</accession>